<name>A0A075LW75_9EURY</name>
<dbReference type="HOGENOM" id="CLU_1406026_0_0_2"/>
<dbReference type="OrthoDB" id="85442at2157"/>
<reference evidence="2" key="1">
    <citation type="submission" date="2013-06" db="EMBL/GenBank/DDBJ databases">
        <title>Complete Genome Sequence of Hyperthermophilic Palaeococcus pacificus DY20341T, Isolated from a Deep-Sea Hydrothermal Sediments.</title>
        <authorList>
            <person name="Zeng X."/>
            <person name="Shao Z."/>
        </authorList>
    </citation>
    <scope>NUCLEOTIDE SEQUENCE [LARGE SCALE GENOMIC DNA]</scope>
    <source>
        <strain evidence="2">DY20341</strain>
    </source>
</reference>
<dbReference type="InterPro" id="IPR027417">
    <property type="entry name" value="P-loop_NTPase"/>
</dbReference>
<evidence type="ECO:0000313" key="1">
    <source>
        <dbReference type="EMBL" id="AIF70282.1"/>
    </source>
</evidence>
<dbReference type="EMBL" id="CP006019">
    <property type="protein sequence ID" value="AIF70282.1"/>
    <property type="molecule type" value="Genomic_DNA"/>
</dbReference>
<dbReference type="AlphaFoldDB" id="A0A075LW75"/>
<dbReference type="eggNOG" id="arCOG05793">
    <property type="taxonomic scope" value="Archaea"/>
</dbReference>
<dbReference type="KEGG" id="ppac:PAP_09535"/>
<dbReference type="Proteomes" id="UP000027981">
    <property type="component" value="Chromosome"/>
</dbReference>
<dbReference type="Gene3D" id="3.40.50.300">
    <property type="entry name" value="P-loop containing nucleotide triphosphate hydrolases"/>
    <property type="match status" value="1"/>
</dbReference>
<reference evidence="1 2" key="2">
    <citation type="journal article" date="2015" name="Genome Announc.">
        <title>Complete Genome Sequence of Hyperthermophilic Piezophilic Archaeon Palaeococcus pacificus DY20341T, Isolated from Deep-Sea Hydrothermal Sediments.</title>
        <authorList>
            <person name="Zeng X."/>
            <person name="Jebbar M."/>
            <person name="Shao Z."/>
        </authorList>
    </citation>
    <scope>NUCLEOTIDE SEQUENCE [LARGE SCALE GENOMIC DNA]</scope>
    <source>
        <strain evidence="1 2">DY20341</strain>
    </source>
</reference>
<dbReference type="SUPFAM" id="SSF52540">
    <property type="entry name" value="P-loop containing nucleoside triphosphate hydrolases"/>
    <property type="match status" value="1"/>
</dbReference>
<evidence type="ECO:0000313" key="2">
    <source>
        <dbReference type="Proteomes" id="UP000027981"/>
    </source>
</evidence>
<dbReference type="STRING" id="1343739.PAP_09535"/>
<sequence length="197" mass="22733">MGVYIFTPDDLLRYGSISREQLEVLRDALLKKSDILIVGKSRSGKTKLVEALIHLIPDDWKIAVVTAYGEFKPFKENINVIDTQFDSQSLKSRTNDVIEQIRKINPDYVVIDTLHTVSVPLILQELIDDYPFIITSLVLSNDLVGEIKHWLKIDDETLKRFEFIVKLAFDFRTHSRSVDVIYRVKEDEGKIKLEKAV</sequence>
<keyword evidence="2" id="KW-1185">Reference proteome</keyword>
<protein>
    <recommendedName>
        <fullName evidence="3">ATPase</fullName>
    </recommendedName>
</protein>
<accession>A0A075LW75</accession>
<gene>
    <name evidence="1" type="ORF">PAP_09535</name>
</gene>
<dbReference type="GeneID" id="24843004"/>
<organism evidence="1 2">
    <name type="scientific">Palaeococcus pacificus DY20341</name>
    <dbReference type="NCBI Taxonomy" id="1343739"/>
    <lineage>
        <taxon>Archaea</taxon>
        <taxon>Methanobacteriati</taxon>
        <taxon>Methanobacteriota</taxon>
        <taxon>Thermococci</taxon>
        <taxon>Thermococcales</taxon>
        <taxon>Thermococcaceae</taxon>
        <taxon>Palaeococcus</taxon>
    </lineage>
</organism>
<dbReference type="RefSeq" id="WP_048165752.1">
    <property type="nucleotide sequence ID" value="NZ_CP006019.1"/>
</dbReference>
<evidence type="ECO:0008006" key="3">
    <source>
        <dbReference type="Google" id="ProtNLM"/>
    </source>
</evidence>
<proteinExistence type="predicted"/>